<gene>
    <name evidence="5" type="ORF">HR45_19205</name>
</gene>
<dbReference type="SUPFAM" id="SSF56349">
    <property type="entry name" value="DNA breaking-rejoining enzymes"/>
    <property type="match status" value="1"/>
</dbReference>
<dbReference type="InterPro" id="IPR002104">
    <property type="entry name" value="Integrase_catalytic"/>
</dbReference>
<dbReference type="InterPro" id="IPR050090">
    <property type="entry name" value="Tyrosine_recombinase_XerCD"/>
</dbReference>
<sequence length="255" mass="28810">MYRKTLDGKPLCAANKYSLSLCIKCFIGKMHNRGLLPSHSLLNMELPKIGRPLPKAIFTESEVEKILEQPLLFGLKGARDRTILQTFFATGIRRIELLHLDIEDIDLTEHLVRVRKGKGNREYILPVSDRACEWVAFYLAKLRPGLSSISSGSALFLNDLGKQFKANALSDMASRYVRLAGFKRAGSCHLFRHATATIMLDNGADLRHVQEMLGHASNTSTQVYTFLSRYKLTEVYNRTHLSALSDKHIFDTRKG</sequence>
<dbReference type="RefSeq" id="WP_037445863.1">
    <property type="nucleotide sequence ID" value="NZ_JPEO01000031.1"/>
</dbReference>
<evidence type="ECO:0000259" key="4">
    <source>
        <dbReference type="PROSITE" id="PS51898"/>
    </source>
</evidence>
<evidence type="ECO:0000313" key="5">
    <source>
        <dbReference type="EMBL" id="KFZ35940.1"/>
    </source>
</evidence>
<dbReference type="GO" id="GO:0005737">
    <property type="term" value="C:cytoplasm"/>
    <property type="evidence" value="ECO:0007669"/>
    <property type="project" value="UniProtKB-SubCell"/>
</dbReference>
<dbReference type="Proteomes" id="UP000029264">
    <property type="component" value="Unassembled WGS sequence"/>
</dbReference>
<comment type="caution">
    <text evidence="5">The sequence shown here is derived from an EMBL/GenBank/DDBJ whole genome shotgun (WGS) entry which is preliminary data.</text>
</comment>
<keyword evidence="2" id="KW-0229">DNA integration</keyword>
<evidence type="ECO:0000256" key="2">
    <source>
        <dbReference type="ARBA" id="ARBA00022908"/>
    </source>
</evidence>
<dbReference type="eggNOG" id="COG4974">
    <property type="taxonomic scope" value="Bacteria"/>
</dbReference>
<reference evidence="5 6" key="1">
    <citation type="submission" date="2014-06" db="EMBL/GenBank/DDBJ databases">
        <title>Shewanella sp. YQH10.</title>
        <authorList>
            <person name="Liu Y."/>
            <person name="Zeng R."/>
        </authorList>
    </citation>
    <scope>NUCLEOTIDE SEQUENCE [LARGE SCALE GENOMIC DNA]</scope>
    <source>
        <strain evidence="5 6">YQH10</strain>
    </source>
</reference>
<dbReference type="EMBL" id="JPEO01000031">
    <property type="protein sequence ID" value="KFZ35940.1"/>
    <property type="molecule type" value="Genomic_DNA"/>
</dbReference>
<evidence type="ECO:0000256" key="1">
    <source>
        <dbReference type="ARBA" id="ARBA00004496"/>
    </source>
</evidence>
<evidence type="ECO:0000313" key="6">
    <source>
        <dbReference type="Proteomes" id="UP000029264"/>
    </source>
</evidence>
<dbReference type="InterPro" id="IPR013762">
    <property type="entry name" value="Integrase-like_cat_sf"/>
</dbReference>
<dbReference type="Gene3D" id="1.10.443.10">
    <property type="entry name" value="Intergrase catalytic core"/>
    <property type="match status" value="1"/>
</dbReference>
<dbReference type="InterPro" id="IPR011010">
    <property type="entry name" value="DNA_brk_join_enz"/>
</dbReference>
<dbReference type="AlphaFoldDB" id="A0A094J7Q2"/>
<name>A0A094J7Q2_9GAMM</name>
<dbReference type="Pfam" id="PF00589">
    <property type="entry name" value="Phage_integrase"/>
    <property type="match status" value="1"/>
</dbReference>
<organism evidence="5 6">
    <name type="scientific">Shewanella mangrovi</name>
    <dbReference type="NCBI Taxonomy" id="1515746"/>
    <lineage>
        <taxon>Bacteria</taxon>
        <taxon>Pseudomonadati</taxon>
        <taxon>Pseudomonadota</taxon>
        <taxon>Gammaproteobacteria</taxon>
        <taxon>Alteromonadales</taxon>
        <taxon>Shewanellaceae</taxon>
        <taxon>Shewanella</taxon>
    </lineage>
</organism>
<accession>A0A094J7Q2</accession>
<comment type="subcellular location">
    <subcellularLocation>
        <location evidence="1">Cytoplasm</location>
    </subcellularLocation>
</comment>
<keyword evidence="6" id="KW-1185">Reference proteome</keyword>
<dbReference type="GO" id="GO:0015074">
    <property type="term" value="P:DNA integration"/>
    <property type="evidence" value="ECO:0007669"/>
    <property type="project" value="UniProtKB-KW"/>
</dbReference>
<dbReference type="PANTHER" id="PTHR30349:SF77">
    <property type="entry name" value="TYROSINE RECOMBINASE XERC"/>
    <property type="match status" value="1"/>
</dbReference>
<proteinExistence type="predicted"/>
<protein>
    <submittedName>
        <fullName evidence="5">Integrase</fullName>
    </submittedName>
</protein>
<dbReference type="PROSITE" id="PS51898">
    <property type="entry name" value="TYR_RECOMBINASE"/>
    <property type="match status" value="1"/>
</dbReference>
<keyword evidence="3" id="KW-0233">DNA recombination</keyword>
<dbReference type="STRING" id="1515746.HR45_19205"/>
<evidence type="ECO:0000256" key="3">
    <source>
        <dbReference type="ARBA" id="ARBA00023172"/>
    </source>
</evidence>
<dbReference type="PANTHER" id="PTHR30349">
    <property type="entry name" value="PHAGE INTEGRASE-RELATED"/>
    <property type="match status" value="1"/>
</dbReference>
<dbReference type="GO" id="GO:0003677">
    <property type="term" value="F:DNA binding"/>
    <property type="evidence" value="ECO:0007669"/>
    <property type="project" value="InterPro"/>
</dbReference>
<dbReference type="GO" id="GO:0006310">
    <property type="term" value="P:DNA recombination"/>
    <property type="evidence" value="ECO:0007669"/>
    <property type="project" value="UniProtKB-KW"/>
</dbReference>
<feature type="domain" description="Tyr recombinase" evidence="4">
    <location>
        <begin position="52"/>
        <end position="237"/>
    </location>
</feature>